<feature type="domain" description="DUF7133" evidence="6">
    <location>
        <begin position="349"/>
        <end position="721"/>
    </location>
</feature>
<feature type="compositionally biased region" description="Basic and acidic residues" evidence="3">
    <location>
        <begin position="939"/>
        <end position="949"/>
    </location>
</feature>
<dbReference type="InterPro" id="IPR013428">
    <property type="entry name" value="Membrane-bound_put_N"/>
</dbReference>
<keyword evidence="4" id="KW-0732">Signal</keyword>
<dbReference type="InterPro" id="IPR000923">
    <property type="entry name" value="BlueCu_1"/>
</dbReference>
<dbReference type="Gene3D" id="2.60.40.420">
    <property type="entry name" value="Cupredoxins - blue copper proteins"/>
    <property type="match status" value="1"/>
</dbReference>
<dbReference type="InterPro" id="IPR055557">
    <property type="entry name" value="DUF7133"/>
</dbReference>
<dbReference type="SUPFAM" id="SSF50952">
    <property type="entry name" value="Soluble quinoprotein glucose dehydrogenase"/>
    <property type="match status" value="1"/>
</dbReference>
<evidence type="ECO:0000313" key="8">
    <source>
        <dbReference type="Proteomes" id="UP000679725"/>
    </source>
</evidence>
<dbReference type="InterPro" id="IPR011989">
    <property type="entry name" value="ARM-like"/>
</dbReference>
<feature type="domain" description="Blue (type 1) copper" evidence="5">
    <location>
        <begin position="86"/>
        <end position="139"/>
    </location>
</feature>
<dbReference type="EMBL" id="CAJRAU010000006">
    <property type="protein sequence ID" value="CAG5072336.1"/>
    <property type="molecule type" value="Genomic_DNA"/>
</dbReference>
<dbReference type="PANTHER" id="PTHR33546">
    <property type="entry name" value="LARGE, MULTIFUNCTIONAL SECRETED PROTEIN-RELATED"/>
    <property type="match status" value="1"/>
</dbReference>
<dbReference type="Gene3D" id="2.120.10.30">
    <property type="entry name" value="TolB, C-terminal domain"/>
    <property type="match status" value="1"/>
</dbReference>
<organism evidence="7 8">
    <name type="scientific">Dyadobacter linearis</name>
    <dbReference type="NCBI Taxonomy" id="2823330"/>
    <lineage>
        <taxon>Bacteria</taxon>
        <taxon>Pseudomonadati</taxon>
        <taxon>Bacteroidota</taxon>
        <taxon>Cytophagia</taxon>
        <taxon>Cytophagales</taxon>
        <taxon>Spirosomataceae</taxon>
        <taxon>Dyadobacter</taxon>
    </lineage>
</organism>
<proteinExistence type="predicted"/>
<keyword evidence="1" id="KW-0479">Metal-binding</keyword>
<keyword evidence="8" id="KW-1185">Reference proteome</keyword>
<dbReference type="InterPro" id="IPR011041">
    <property type="entry name" value="Quinoprot_gluc/sorb_DH_b-prop"/>
</dbReference>
<evidence type="ECO:0008006" key="9">
    <source>
        <dbReference type="Google" id="ProtNLM"/>
    </source>
</evidence>
<dbReference type="Pfam" id="PF23500">
    <property type="entry name" value="DUF7133"/>
    <property type="match status" value="1"/>
</dbReference>
<dbReference type="InterPro" id="IPR011042">
    <property type="entry name" value="6-blade_b-propeller_TolB-like"/>
</dbReference>
<feature type="signal peptide" evidence="4">
    <location>
        <begin position="1"/>
        <end position="23"/>
    </location>
</feature>
<evidence type="ECO:0000256" key="4">
    <source>
        <dbReference type="SAM" id="SignalP"/>
    </source>
</evidence>
<feature type="region of interest" description="Disordered" evidence="3">
    <location>
        <begin position="939"/>
        <end position="962"/>
    </location>
</feature>
<dbReference type="PANTHER" id="PTHR33546:SF1">
    <property type="entry name" value="LARGE, MULTIFUNCTIONAL SECRETED PROTEIN"/>
    <property type="match status" value="1"/>
</dbReference>
<feature type="chain" id="PRO_5046810007" description="Dehydrogenase" evidence="4">
    <location>
        <begin position="24"/>
        <end position="962"/>
    </location>
</feature>
<reference evidence="7 8" key="1">
    <citation type="submission" date="2021-04" db="EMBL/GenBank/DDBJ databases">
        <authorList>
            <person name="Rodrigo-Torres L."/>
            <person name="Arahal R. D."/>
            <person name="Lucena T."/>
        </authorList>
    </citation>
    <scope>NUCLEOTIDE SEQUENCE [LARGE SCALE GENOMIC DNA]</scope>
    <source>
        <strain evidence="7 8">CECT 9623</strain>
    </source>
</reference>
<dbReference type="Proteomes" id="UP000679725">
    <property type="component" value="Unassembled WGS sequence"/>
</dbReference>
<dbReference type="SUPFAM" id="SSF49503">
    <property type="entry name" value="Cupredoxins"/>
    <property type="match status" value="1"/>
</dbReference>
<dbReference type="SUPFAM" id="SSF48371">
    <property type="entry name" value="ARM repeat"/>
    <property type="match status" value="1"/>
</dbReference>
<dbReference type="Gene3D" id="1.25.10.10">
    <property type="entry name" value="Leucine-rich Repeat Variant"/>
    <property type="match status" value="1"/>
</dbReference>
<evidence type="ECO:0000256" key="1">
    <source>
        <dbReference type="ARBA" id="ARBA00022723"/>
    </source>
</evidence>
<dbReference type="CDD" id="cd00920">
    <property type="entry name" value="Cupredoxin"/>
    <property type="match status" value="1"/>
</dbReference>
<gene>
    <name evidence="7" type="ORF">DYBT9623_04119</name>
</gene>
<evidence type="ECO:0000259" key="5">
    <source>
        <dbReference type="Pfam" id="PF00127"/>
    </source>
</evidence>
<keyword evidence="2" id="KW-0186">Copper</keyword>
<dbReference type="RefSeq" id="WP_215235407.1">
    <property type="nucleotide sequence ID" value="NZ_CAJRAU010000006.1"/>
</dbReference>
<sequence length="962" mass="106686">MTSFRIIVALLITVAATSKIPVAAQKSKAVAAKTTTARQDTGKFDRDFALEATMLGFFGPDGARNPTLKAKKGDRVRIKITNGELMTHDIALEKLGIKSKVILEKGASTTINFVAKDSDTYFCSVPGHRAAGMVGSFEVVEGDINEQTVAGQLPMKDGQPLNLNFESGSLKDWTATGDAFANPLISADPSPVHDKDLHIGFDGKYFLSSGGNTNAKLTGTLISAPFKITQPFAAFKVSGGALQDTRVELVLAGTDSIIYHITGQGRATLQPAVVDLQKYLGQEIFIRIIDNETGISQIPYIPNDKWAHINFDEFLFYPSRPAFANELKAADIIILPPLDPVLNAGLSGEKAAAAMTPPKGFKVTLAASEPEIIKPIAFTIDAKGRLWVVESHTYPVRAPEGQGRDKIFIMEDTDGDGKLDSKKLFADKLNLISGIEVGMGGVWLGSAPYLIYIPIDPKTDKPAGPAQTLLDGWGLEDTHEVLNSLRWGPDGWLYGTHGVFTHSNVGKPGAPDSERTKLNAGVWRFHPTTQKFELFAEGSSNPWGIDFNDYGYPFITVCVIPHMYHVIQGARYQRQAGKHFNPYTYDDIKTIGDHVHWLGERGPHAGNFRSAAAGGGHAHAGAMIYLTDSWPKEYRNEIFMNNINGARMNIDRFEKKGSGYVAQHRPDFMAMNDSWSQWLNFKYDASGSVWAIDWYDKNQCHSPNPDVHDKTMGRIFKISHENDKWIKVDLTKASDLELVNYQLNTNEWYVRQARTILQERGPNKKVHKALKEILAKNPDATRKLRALWTLHVTKGIDDKELTELLTNESEYVRSWAIQLLAEDKSLSPETLKKFAEMAQSDNSALVRLYLASAMTRVEPSQRWEVVEALMQKAEDRDDHNMPLMVWYAAEPLAALDMKRALQMAEKSKLPKILPYTIQRVAAIGTEDSKKVLKELNDKLGHTGSHENHESQMLIGKMLGEGK</sequence>
<protein>
    <recommendedName>
        <fullName evidence="9">Dehydrogenase</fullName>
    </recommendedName>
</protein>
<dbReference type="Pfam" id="PF00127">
    <property type="entry name" value="Copper-bind"/>
    <property type="match status" value="1"/>
</dbReference>
<dbReference type="NCBIfam" id="TIGR02604">
    <property type="entry name" value="Piru_Ver_Nterm"/>
    <property type="match status" value="1"/>
</dbReference>
<comment type="caution">
    <text evidence="7">The sequence shown here is derived from an EMBL/GenBank/DDBJ whole genome shotgun (WGS) entry which is preliminary data.</text>
</comment>
<name>A0ABM8UV38_9BACT</name>
<evidence type="ECO:0000313" key="7">
    <source>
        <dbReference type="EMBL" id="CAG5072336.1"/>
    </source>
</evidence>
<dbReference type="InterPro" id="IPR008972">
    <property type="entry name" value="Cupredoxin"/>
</dbReference>
<evidence type="ECO:0000259" key="6">
    <source>
        <dbReference type="Pfam" id="PF23500"/>
    </source>
</evidence>
<evidence type="ECO:0000256" key="3">
    <source>
        <dbReference type="SAM" id="MobiDB-lite"/>
    </source>
</evidence>
<dbReference type="InterPro" id="IPR016024">
    <property type="entry name" value="ARM-type_fold"/>
</dbReference>
<evidence type="ECO:0000256" key="2">
    <source>
        <dbReference type="ARBA" id="ARBA00023008"/>
    </source>
</evidence>
<accession>A0ABM8UV38</accession>